<gene>
    <name evidence="1" type="ORF">BBP83_03075</name>
</gene>
<accession>A0A1C3D213</accession>
<dbReference type="Proteomes" id="UP000186553">
    <property type="component" value="Unassembled WGS sequence"/>
</dbReference>
<evidence type="ECO:0000313" key="2">
    <source>
        <dbReference type="Proteomes" id="UP000186553"/>
    </source>
</evidence>
<reference evidence="1 2" key="1">
    <citation type="submission" date="2016-07" db="EMBL/GenBank/DDBJ databases">
        <title>Acinetobacter sp. ANC 4603.</title>
        <authorList>
            <person name="Radolfova-Krizova L."/>
            <person name="Nemec A."/>
        </authorList>
    </citation>
    <scope>NUCLEOTIDE SEQUENCE [LARGE SCALE GENOMIC DNA]</scope>
    <source>
        <strain evidence="1 2">ANC 4603</strain>
    </source>
</reference>
<sequence length="139" mass="15614">MSDLNNITVTPTEDGMITLLIDGQPLSEKYGMKFDPSIADDLKALQVGQNVKLFEQFVFSHSDLNFEHAYSYTLVIIKENDRYKAGKNFVYKITASGQPAIEHVITKQGVAMSATDVHEFIQAHLSKALTDYTDLNYAY</sequence>
<name>A0A1C3D213_9GAMM</name>
<dbReference type="STRING" id="1891224.BBP83_03075"/>
<dbReference type="AlphaFoldDB" id="A0A1C3D213"/>
<dbReference type="OrthoDB" id="6701077at2"/>
<protein>
    <submittedName>
        <fullName evidence="1">Uncharacterized protein</fullName>
    </submittedName>
</protein>
<dbReference type="RefSeq" id="WP_068885971.1">
    <property type="nucleotide sequence ID" value="NZ_CBCRUU010000005.1"/>
</dbReference>
<proteinExistence type="predicted"/>
<evidence type="ECO:0000313" key="1">
    <source>
        <dbReference type="EMBL" id="ODA14837.1"/>
    </source>
</evidence>
<comment type="caution">
    <text evidence="1">The sequence shown here is derived from an EMBL/GenBank/DDBJ whole genome shotgun (WGS) entry which is preliminary data.</text>
</comment>
<keyword evidence="2" id="KW-1185">Reference proteome</keyword>
<dbReference type="EMBL" id="MBDL01000001">
    <property type="protein sequence ID" value="ODA14837.1"/>
    <property type="molecule type" value="Genomic_DNA"/>
</dbReference>
<organism evidence="1 2">
    <name type="scientific">Acinetobacter celticus</name>
    <dbReference type="NCBI Taxonomy" id="1891224"/>
    <lineage>
        <taxon>Bacteria</taxon>
        <taxon>Pseudomonadati</taxon>
        <taxon>Pseudomonadota</taxon>
        <taxon>Gammaproteobacteria</taxon>
        <taxon>Moraxellales</taxon>
        <taxon>Moraxellaceae</taxon>
        <taxon>Acinetobacter</taxon>
    </lineage>
</organism>